<dbReference type="InterPro" id="IPR051125">
    <property type="entry name" value="ABC-4/HrtB_transporter"/>
</dbReference>
<feature type="transmembrane region" description="Helical" evidence="6">
    <location>
        <begin position="21"/>
        <end position="41"/>
    </location>
</feature>
<proteinExistence type="predicted"/>
<evidence type="ECO:0000259" key="8">
    <source>
        <dbReference type="Pfam" id="PF12704"/>
    </source>
</evidence>
<comment type="subcellular location">
    <subcellularLocation>
        <location evidence="1">Cell membrane</location>
        <topology evidence="1">Multi-pass membrane protein</topology>
    </subcellularLocation>
</comment>
<dbReference type="PANTHER" id="PTHR43738:SF3">
    <property type="entry name" value="ABC TRANSPORTER PERMEASE"/>
    <property type="match status" value="1"/>
</dbReference>
<dbReference type="Pfam" id="PF02687">
    <property type="entry name" value="FtsX"/>
    <property type="match status" value="1"/>
</dbReference>
<evidence type="ECO:0000256" key="1">
    <source>
        <dbReference type="ARBA" id="ARBA00004651"/>
    </source>
</evidence>
<evidence type="ECO:0000259" key="7">
    <source>
        <dbReference type="Pfam" id="PF02687"/>
    </source>
</evidence>
<feature type="domain" description="ABC3 transporter permease C-terminal" evidence="7">
    <location>
        <begin position="262"/>
        <end position="383"/>
    </location>
</feature>
<evidence type="ECO:0000256" key="2">
    <source>
        <dbReference type="ARBA" id="ARBA00022475"/>
    </source>
</evidence>
<reference evidence="9 10" key="1">
    <citation type="submission" date="2023-10" db="EMBL/GenBank/DDBJ databases">
        <title>Complete Genome Sequence of Limnobacter thiooxidans CS-K2T, Isolated from freshwater lake sediments in Bavaria, Germany.</title>
        <authorList>
            <person name="Naruki M."/>
            <person name="Watanabe A."/>
            <person name="Warashina T."/>
            <person name="Morita T."/>
            <person name="Arakawa K."/>
        </authorList>
    </citation>
    <scope>NUCLEOTIDE SEQUENCE [LARGE SCALE GENOMIC DNA]</scope>
    <source>
        <strain evidence="9 10">CS-K2</strain>
    </source>
</reference>
<feature type="domain" description="MacB-like periplasmic core" evidence="8">
    <location>
        <begin position="21"/>
        <end position="220"/>
    </location>
</feature>
<dbReference type="GO" id="GO:0005886">
    <property type="term" value="C:plasma membrane"/>
    <property type="evidence" value="ECO:0007669"/>
    <property type="project" value="UniProtKB-SubCell"/>
</dbReference>
<gene>
    <name evidence="9" type="ORF">RGQ30_21210</name>
</gene>
<dbReference type="KEGG" id="lto:RGQ30_21210"/>
<dbReference type="RefSeq" id="WP_130555922.1">
    <property type="nucleotide sequence ID" value="NZ_AP028947.1"/>
</dbReference>
<sequence>MKSGLSFSFVLKNLWARRLTTTLTVLGMALVVFVFACVLMMTEGLRQTMAGTGAYDNVVLIRKGSQTEVQSSVTREQARLVSILPGLATDSQGNSRTVAESLVLINLPRTGGEGNANVVVRGTSAAGIGMRPQIKLISGRLFEAGASEVIVGEGLTRGRLGIQLGDMLNFGARQWRVVGVFSADRSGFESELHADRDQIMQAFRRQVFSSVVVSLENTGTFSRFDQAVGQQPSLNFDVQRESVFYANQSEKMANFIEILGTSIAMIFSLGAMIGATITMYSSVANRVREIGTLRALGFQRGNILSVFLAEAISLGLIAGLLGIFCAFWMQRLEISTTNVQTFSEVVFKLTMTPAVGVQVLLFSLVMGAVGGLLPAYRASRMEIVDALRNG</sequence>
<evidence type="ECO:0000256" key="4">
    <source>
        <dbReference type="ARBA" id="ARBA00022989"/>
    </source>
</evidence>
<feature type="transmembrane region" description="Helical" evidence="6">
    <location>
        <begin position="303"/>
        <end position="329"/>
    </location>
</feature>
<protein>
    <submittedName>
        <fullName evidence="9">ABC transporter permease</fullName>
    </submittedName>
</protein>
<feature type="transmembrane region" description="Helical" evidence="6">
    <location>
        <begin position="258"/>
        <end position="283"/>
    </location>
</feature>
<dbReference type="Pfam" id="PF12704">
    <property type="entry name" value="MacB_PCD"/>
    <property type="match status" value="1"/>
</dbReference>
<dbReference type="InterPro" id="IPR003838">
    <property type="entry name" value="ABC3_permease_C"/>
</dbReference>
<dbReference type="EMBL" id="AP028947">
    <property type="protein sequence ID" value="BET26620.1"/>
    <property type="molecule type" value="Genomic_DNA"/>
</dbReference>
<keyword evidence="10" id="KW-1185">Reference proteome</keyword>
<feature type="transmembrane region" description="Helical" evidence="6">
    <location>
        <begin position="349"/>
        <end position="373"/>
    </location>
</feature>
<evidence type="ECO:0000256" key="3">
    <source>
        <dbReference type="ARBA" id="ARBA00022692"/>
    </source>
</evidence>
<keyword evidence="3 6" id="KW-0812">Transmembrane</keyword>
<evidence type="ECO:0000313" key="9">
    <source>
        <dbReference type="EMBL" id="BET26620.1"/>
    </source>
</evidence>
<keyword evidence="2" id="KW-1003">Cell membrane</keyword>
<keyword evidence="4 6" id="KW-1133">Transmembrane helix</keyword>
<dbReference type="AlphaFoldDB" id="A0AA86MF10"/>
<evidence type="ECO:0000313" key="10">
    <source>
        <dbReference type="Proteomes" id="UP001329151"/>
    </source>
</evidence>
<dbReference type="PANTHER" id="PTHR43738">
    <property type="entry name" value="ABC TRANSPORTER, MEMBRANE PROTEIN"/>
    <property type="match status" value="1"/>
</dbReference>
<evidence type="ECO:0000256" key="6">
    <source>
        <dbReference type="SAM" id="Phobius"/>
    </source>
</evidence>
<name>A0AA86MF10_9BURK</name>
<evidence type="ECO:0000256" key="5">
    <source>
        <dbReference type="ARBA" id="ARBA00023136"/>
    </source>
</evidence>
<accession>A0AA86MF10</accession>
<organism evidence="9 10">
    <name type="scientific">Limnobacter thiooxidans</name>
    <dbReference type="NCBI Taxonomy" id="131080"/>
    <lineage>
        <taxon>Bacteria</taxon>
        <taxon>Pseudomonadati</taxon>
        <taxon>Pseudomonadota</taxon>
        <taxon>Betaproteobacteria</taxon>
        <taxon>Burkholderiales</taxon>
        <taxon>Burkholderiaceae</taxon>
        <taxon>Limnobacter</taxon>
    </lineage>
</organism>
<dbReference type="Proteomes" id="UP001329151">
    <property type="component" value="Chromosome"/>
</dbReference>
<dbReference type="InterPro" id="IPR025857">
    <property type="entry name" value="MacB_PCD"/>
</dbReference>
<keyword evidence="5 6" id="KW-0472">Membrane</keyword>